<protein>
    <recommendedName>
        <fullName evidence="3">Smf/DprA SLOG domain-containing protein</fullName>
    </recommendedName>
</protein>
<dbReference type="InterPro" id="IPR003488">
    <property type="entry name" value="DprA"/>
</dbReference>
<feature type="region of interest" description="Disordered" evidence="2">
    <location>
        <begin position="275"/>
        <end position="306"/>
    </location>
</feature>
<dbReference type="EMBL" id="WMLB01000031">
    <property type="protein sequence ID" value="MTH69465.1"/>
    <property type="molecule type" value="Genomic_DNA"/>
</dbReference>
<dbReference type="AlphaFoldDB" id="A0A6I3M8B0"/>
<accession>A0A6I3M8B0</accession>
<dbReference type="InterPro" id="IPR057666">
    <property type="entry name" value="DrpA_SLOG"/>
</dbReference>
<comment type="similarity">
    <text evidence="1">Belongs to the DprA/Smf family.</text>
</comment>
<name>A0A6I3M8B0_9MICO</name>
<evidence type="ECO:0000256" key="1">
    <source>
        <dbReference type="ARBA" id="ARBA00006525"/>
    </source>
</evidence>
<sequence length="306" mass="31866">MIDPRESPATMTWNSLRPSIPTTINLDDDLEARLILTHAGLSGNPAIGNLIHRVGGAAGVLELAKAGAADTAVGLPDGTLRRVAHAARQGTAQRIADVTEQHGLMLLTPEQPGWPARINVLGPAAPLLLWIDGPEAVLADGIAAVVGPRHPGREARHATLEIATALADQGWVVAANDAPGVASLALRAATAMKGRNVQIVPAGIDRIRDSERLPMTIRMSAEGPDSHGSARATQLARATLVALAERVFVVDRGPSCESEKVSVLARALGRLVGDSGTTSMAGGAQSRRPRPTCESSVEAGKDSSRW</sequence>
<feature type="domain" description="Smf/DprA SLOG" evidence="3">
    <location>
        <begin position="106"/>
        <end position="220"/>
    </location>
</feature>
<dbReference type="SUPFAM" id="SSF102405">
    <property type="entry name" value="MCP/YpsA-like"/>
    <property type="match status" value="1"/>
</dbReference>
<dbReference type="Gene3D" id="3.40.50.450">
    <property type="match status" value="1"/>
</dbReference>
<keyword evidence="5" id="KW-1185">Reference proteome</keyword>
<dbReference type="Proteomes" id="UP000433071">
    <property type="component" value="Unassembled WGS sequence"/>
</dbReference>
<reference evidence="4 5" key="1">
    <citation type="submission" date="2019-11" db="EMBL/GenBank/DDBJ databases">
        <title>Agromyces kandeliae sp. nov., isolated from mangrove soil.</title>
        <authorList>
            <person name="Wang R."/>
        </authorList>
    </citation>
    <scope>NUCLEOTIDE SEQUENCE [LARGE SCALE GENOMIC DNA]</scope>
    <source>
        <strain evidence="4 5">JCM 11433</strain>
    </source>
</reference>
<dbReference type="PANTHER" id="PTHR43022:SF1">
    <property type="entry name" value="PROTEIN SMF"/>
    <property type="match status" value="1"/>
</dbReference>
<dbReference type="OrthoDB" id="5002729at2"/>
<evidence type="ECO:0000259" key="3">
    <source>
        <dbReference type="Pfam" id="PF02481"/>
    </source>
</evidence>
<evidence type="ECO:0000256" key="2">
    <source>
        <dbReference type="SAM" id="MobiDB-lite"/>
    </source>
</evidence>
<dbReference type="Pfam" id="PF02481">
    <property type="entry name" value="DNA_processg_A"/>
    <property type="match status" value="1"/>
</dbReference>
<proteinExistence type="inferred from homology"/>
<evidence type="ECO:0000313" key="4">
    <source>
        <dbReference type="EMBL" id="MTH69465.1"/>
    </source>
</evidence>
<comment type="caution">
    <text evidence="4">The sequence shown here is derived from an EMBL/GenBank/DDBJ whole genome shotgun (WGS) entry which is preliminary data.</text>
</comment>
<dbReference type="GO" id="GO:0009294">
    <property type="term" value="P:DNA-mediated transformation"/>
    <property type="evidence" value="ECO:0007669"/>
    <property type="project" value="InterPro"/>
</dbReference>
<gene>
    <name evidence="4" type="ORF">GJ743_13915</name>
</gene>
<evidence type="ECO:0000313" key="5">
    <source>
        <dbReference type="Proteomes" id="UP000433071"/>
    </source>
</evidence>
<dbReference type="PANTHER" id="PTHR43022">
    <property type="entry name" value="PROTEIN SMF"/>
    <property type="match status" value="1"/>
</dbReference>
<organism evidence="4 5">
    <name type="scientific">Agromyces bracchium</name>
    <dbReference type="NCBI Taxonomy" id="88376"/>
    <lineage>
        <taxon>Bacteria</taxon>
        <taxon>Bacillati</taxon>
        <taxon>Actinomycetota</taxon>
        <taxon>Actinomycetes</taxon>
        <taxon>Micrococcales</taxon>
        <taxon>Microbacteriaceae</taxon>
        <taxon>Agromyces</taxon>
    </lineage>
</organism>
<dbReference type="RefSeq" id="WP_155052514.1">
    <property type="nucleotide sequence ID" value="NZ_BAAAIB010000011.1"/>
</dbReference>